<dbReference type="InterPro" id="IPR012337">
    <property type="entry name" value="RNaseH-like_sf"/>
</dbReference>
<dbReference type="PANTHER" id="PTHR37984:SF5">
    <property type="entry name" value="PROTEIN NYNRIN-LIKE"/>
    <property type="match status" value="1"/>
</dbReference>
<evidence type="ECO:0000313" key="6">
    <source>
        <dbReference type="Proteomes" id="UP001152797"/>
    </source>
</evidence>
<reference evidence="5 6" key="2">
    <citation type="submission" date="2024-05" db="EMBL/GenBank/DDBJ databases">
        <authorList>
            <person name="Chen Y."/>
            <person name="Shah S."/>
            <person name="Dougan E. K."/>
            <person name="Thang M."/>
            <person name="Chan C."/>
        </authorList>
    </citation>
    <scope>NUCLEOTIDE SEQUENCE [LARGE SCALE GENOMIC DNA]</scope>
</reference>
<dbReference type="Gene3D" id="3.30.420.10">
    <property type="entry name" value="Ribonuclease H-like superfamily/Ribonuclease H"/>
    <property type="match status" value="1"/>
</dbReference>
<dbReference type="InterPro" id="IPR050951">
    <property type="entry name" value="Retrovirus_Pol_polyprotein"/>
</dbReference>
<evidence type="ECO:0000313" key="4">
    <source>
        <dbReference type="EMBL" id="CAI3993824.1"/>
    </source>
</evidence>
<feature type="compositionally biased region" description="Low complexity" evidence="2">
    <location>
        <begin position="689"/>
        <end position="713"/>
    </location>
</feature>
<feature type="compositionally biased region" description="Acidic residues" evidence="2">
    <location>
        <begin position="286"/>
        <end position="301"/>
    </location>
</feature>
<protein>
    <submittedName>
        <fullName evidence="5">Teneurin-3</fullName>
    </submittedName>
</protein>
<feature type="region of interest" description="Disordered" evidence="2">
    <location>
        <begin position="364"/>
        <end position="385"/>
    </location>
</feature>
<feature type="compositionally biased region" description="Low complexity" evidence="2">
    <location>
        <begin position="232"/>
        <end position="271"/>
    </location>
</feature>
<keyword evidence="1" id="KW-0175">Coiled coil</keyword>
<accession>A0A9P1CKH4</accession>
<dbReference type="Proteomes" id="UP001152797">
    <property type="component" value="Unassembled WGS sequence"/>
</dbReference>
<sequence>MPEDDKDQNGGAWSRVPTWDGSPQTWRTFKREMTWWTSALDLQSTLKYNLAARWLLRQSGIVRQRGEEFLPEELEAQQEVTGIDPETQEKVVLTPADPLKGLNKLITALEGMNGRTTLDKKGELRNMFYQDLKRKPGERIAEFCSRFRVLVADLKTEGVLLPSSEVGWFFRTKLGLDPIRVQLLDTALGGAEEYETIEREVLRLFKELHVQDPLNRTRDVKGSPVLQRFLNQPQQSSFSRPSSYAPSMASSTRTFRSSSSAPSGAPSSRFSNLRKPKQVMVSETDLNAEEPEEEELVEDGGEPQSLEEVLQTEVEALATELEEAAELGVDEDALKEVEESVEAAAEALMTMKESRHRLQEVRKDRGYGRTSGGADNKAKMNPKKTSKNPCFDCNLPGHWARDPECKKPGQQLGRKKPKQVQLAEVLNTEHTIEEKFEEQPNEVLAVSSVGTLTKSFAVALEESHKTPKEVHAASSKMSLDKRLVGALDSAGNRTCTGNEWLAGFLSGLREAPAEIRALVRQEEEHETFRFGNGGTQVSLRRWRLPFVVGDVLMCVWVSVVPVSTLGLLLGRDFLEAIGANLDFARRTLTCDWIASKPMTLKQLSAGHYLLHLLPRSWPSLDAQRWRRVGIDGVVELQLSTKNWLSRRLKTCSHQKGSCHDHLLTEMSVHAGHLVCTVLSSRDDLAPPVTAASSSMSSTSAETRTTTSSTTRSSLKPKDGPATPRPKCGKVAQNDHPAQRKSHMGRKRAMPLALTKALLAISAFALPFYSQHRQQVTAGTLPRRYLDFANRNGRFTMQNVGECIHLRSRLGLMTAFCEDPHLQGMVAALPVKGLASKIQKQVKEEAMASASRAEAEGSREAEARSMIGPKGGLPSLRGDLVRLAALLHVPLEDKDTIAQIKEKVKPMVAVLKEKPVVPVAKSKVRGARPKSSPSKAASSNPPLTMQNLADQRLRMGTVLETMSKELTTLRQQTDRRAALHGQQMEVDDKASEGTYTSEELRAAAESMEDVYAEQLAAVYGEEEVEFLTNEQVYNPYKLEQDIKKGQAQLISQAWSKHVADRVRVSQSAKEVREVLEADFYKEMTGYVNDETFFQSIDLSHVSSVTDSSEVNAAESSALHRLLVSEIYTTAQNVMKEAKRRGHSVGTPMSLENGWNFLREDHREKALQIVREEKPFCLVLAFPCGPFSPLQRLNSKGQETLDARQADGLVLMRFAIQLAQEQINNGRHCILENPRPSQAWHMVEMRRFLEENDINTAVFDQCRFGLKSLSGGLHKKPTMVASSSSEVVSQLDGVRCMRDHTHVPVLGGSKITAHAGIYPHQLARALVVGIEKQFEKDYSSHEVLAAQADEDDLGFEGVEPQHPPGEVETDDEVEDELDQKKINIPASVRQAIKRLHENTGHRSTRRLARALAIAGAPEEAIVAAKQHRCEVCQERAPPKSRGPASLPVPKDFGDQVHIDVIEVYDAKDRRFFVIHATDYATRYQLAELMSDKSSKSVIRFMALKWVATFGAPRVLVCDQGREFISWEFEEWASSVSTMLHHIAVQAPWQNGIAERTGGVLKTLLSAIIASQSVLGREEMELALAEATAAYNGDINESGASPYQAAIGRQPRMVGDVLGGIGSRLAEHGLIDSKPSFARQIAMREVAKIAMTRLHFSRGLRKAELARSRSSTIEQAPEPGTICYFYRPLKYNSKNSGNRRKLTLKRWHGPALLAATEGTSSAYLSHKGQLTKCALEHVRVASTLEQIASDTWRDAIEEAVQQAMHDLALRPAAPVEAPEDPQVPQSAPGTPGFLPSRGAVEAADLAGLDLPPVEPVEIVGALGSAPVLPSLVGSSVPSRRVSDVTGAQASNAAPASMSSSSQRPPLLQNQIEKAREMDESSGAKRPAEVDAEQLREDDRAAAAFGGHQTMVVEGSTEQKVPLFADQVYDVLVMSRAEVEEAMTDPQRHPLLQIRDQACLDRLDPL</sequence>
<proteinExistence type="predicted"/>
<feature type="region of interest" description="Disordered" evidence="2">
    <location>
        <begin position="1772"/>
        <end position="1794"/>
    </location>
</feature>
<feature type="domain" description="Integrase catalytic" evidence="3">
    <location>
        <begin position="1441"/>
        <end position="1607"/>
    </location>
</feature>
<feature type="coiled-coil region" evidence="1">
    <location>
        <begin position="307"/>
        <end position="354"/>
    </location>
</feature>
<dbReference type="OrthoDB" id="116216at2759"/>
<evidence type="ECO:0000256" key="2">
    <source>
        <dbReference type="SAM" id="MobiDB-lite"/>
    </source>
</evidence>
<evidence type="ECO:0000313" key="5">
    <source>
        <dbReference type="EMBL" id="CAL4781136.1"/>
    </source>
</evidence>
<feature type="compositionally biased region" description="Low complexity" evidence="2">
    <location>
        <begin position="928"/>
        <end position="938"/>
    </location>
</feature>
<feature type="region of interest" description="Disordered" evidence="2">
    <location>
        <begin position="231"/>
        <end position="304"/>
    </location>
</feature>
<dbReference type="PANTHER" id="PTHR37984">
    <property type="entry name" value="PROTEIN CBG26694"/>
    <property type="match status" value="1"/>
</dbReference>
<dbReference type="SUPFAM" id="SSF53098">
    <property type="entry name" value="Ribonuclease H-like"/>
    <property type="match status" value="1"/>
</dbReference>
<feature type="compositionally biased region" description="Low complexity" evidence="2">
    <location>
        <begin position="1830"/>
        <end position="1858"/>
    </location>
</feature>
<feature type="region of interest" description="Disordered" evidence="2">
    <location>
        <begin position="1830"/>
        <end position="1863"/>
    </location>
</feature>
<feature type="region of interest" description="Disordered" evidence="2">
    <location>
        <begin position="687"/>
        <end position="746"/>
    </location>
</feature>
<dbReference type="EMBL" id="CAMXCT030001879">
    <property type="protein sequence ID" value="CAL4781136.1"/>
    <property type="molecule type" value="Genomic_DNA"/>
</dbReference>
<evidence type="ECO:0000259" key="3">
    <source>
        <dbReference type="PROSITE" id="PS50994"/>
    </source>
</evidence>
<dbReference type="EMBL" id="CAMXCT010001879">
    <property type="protein sequence ID" value="CAI3993824.1"/>
    <property type="molecule type" value="Genomic_DNA"/>
</dbReference>
<keyword evidence="6" id="KW-1185">Reference proteome</keyword>
<dbReference type="PROSITE" id="PS50994">
    <property type="entry name" value="INTEGRASE"/>
    <property type="match status" value="1"/>
</dbReference>
<reference evidence="4" key="1">
    <citation type="submission" date="2022-10" db="EMBL/GenBank/DDBJ databases">
        <authorList>
            <person name="Chen Y."/>
            <person name="Dougan E. K."/>
            <person name="Chan C."/>
            <person name="Rhodes N."/>
            <person name="Thang M."/>
        </authorList>
    </citation>
    <scope>NUCLEOTIDE SEQUENCE</scope>
</reference>
<gene>
    <name evidence="4" type="ORF">C1SCF055_LOCUS20532</name>
</gene>
<dbReference type="GO" id="GO:0015074">
    <property type="term" value="P:DNA integration"/>
    <property type="evidence" value="ECO:0007669"/>
    <property type="project" value="InterPro"/>
</dbReference>
<organism evidence="4">
    <name type="scientific">Cladocopium goreaui</name>
    <dbReference type="NCBI Taxonomy" id="2562237"/>
    <lineage>
        <taxon>Eukaryota</taxon>
        <taxon>Sar</taxon>
        <taxon>Alveolata</taxon>
        <taxon>Dinophyceae</taxon>
        <taxon>Suessiales</taxon>
        <taxon>Symbiodiniaceae</taxon>
        <taxon>Cladocopium</taxon>
    </lineage>
</organism>
<dbReference type="GO" id="GO:0003676">
    <property type="term" value="F:nucleic acid binding"/>
    <property type="evidence" value="ECO:0007669"/>
    <property type="project" value="InterPro"/>
</dbReference>
<feature type="region of interest" description="Disordered" evidence="2">
    <location>
        <begin position="920"/>
        <end position="944"/>
    </location>
</feature>
<dbReference type="Pfam" id="PF00665">
    <property type="entry name" value="rve"/>
    <property type="match status" value="1"/>
</dbReference>
<comment type="caution">
    <text evidence="4">The sequence shown here is derived from an EMBL/GenBank/DDBJ whole genome shotgun (WGS) entry which is preliminary data.</text>
</comment>
<dbReference type="EMBL" id="CAMXCT020001879">
    <property type="protein sequence ID" value="CAL1147199.1"/>
    <property type="molecule type" value="Genomic_DNA"/>
</dbReference>
<dbReference type="InterPro" id="IPR036397">
    <property type="entry name" value="RNaseH_sf"/>
</dbReference>
<name>A0A9P1CKH4_9DINO</name>
<dbReference type="InterPro" id="IPR001584">
    <property type="entry name" value="Integrase_cat-core"/>
</dbReference>
<evidence type="ECO:0000256" key="1">
    <source>
        <dbReference type="SAM" id="Coils"/>
    </source>
</evidence>